<keyword evidence="3" id="KW-1185">Reference proteome</keyword>
<proteinExistence type="predicted"/>
<comment type="caution">
    <text evidence="2">The sequence shown here is derived from an EMBL/GenBank/DDBJ whole genome shotgun (WGS) entry which is preliminary data.</text>
</comment>
<gene>
    <name evidence="2" type="ORF">H5410_029771</name>
</gene>
<sequence>MCDTFKRRGPPLFEKQNLGQLKEGNFLGFIGGPKIKPSGPKKLFPQKPFVAQNFQIITSGYLHKGEIDTCMELESTFHGNKKDRSIIPTVELKNSQDNTMPLIAMDEIDNTWEILDTQLLNCDEPTPIQSDNIIKLSKEFGVLLNGCHKEEEALFMKLDQKRELEKIIAITVKPNNNSQQVPEEVRNLICEIRYKDGDPKSESRSRERTTTTMQS</sequence>
<reference evidence="2 3" key="1">
    <citation type="submission" date="2020-09" db="EMBL/GenBank/DDBJ databases">
        <title>De no assembly of potato wild relative species, Solanum commersonii.</title>
        <authorList>
            <person name="Cho K."/>
        </authorList>
    </citation>
    <scope>NUCLEOTIDE SEQUENCE [LARGE SCALE GENOMIC DNA]</scope>
    <source>
        <strain evidence="2">LZ3.2</strain>
        <tissue evidence="2">Leaf</tissue>
    </source>
</reference>
<dbReference type="EMBL" id="JACXVP010000006">
    <property type="protein sequence ID" value="KAG5598401.1"/>
    <property type="molecule type" value="Genomic_DNA"/>
</dbReference>
<dbReference type="AlphaFoldDB" id="A0A9J5YDP4"/>
<evidence type="ECO:0000313" key="2">
    <source>
        <dbReference type="EMBL" id="KAG5598401.1"/>
    </source>
</evidence>
<organism evidence="2 3">
    <name type="scientific">Solanum commersonii</name>
    <name type="common">Commerson's wild potato</name>
    <name type="synonym">Commerson's nightshade</name>
    <dbReference type="NCBI Taxonomy" id="4109"/>
    <lineage>
        <taxon>Eukaryota</taxon>
        <taxon>Viridiplantae</taxon>
        <taxon>Streptophyta</taxon>
        <taxon>Embryophyta</taxon>
        <taxon>Tracheophyta</taxon>
        <taxon>Spermatophyta</taxon>
        <taxon>Magnoliopsida</taxon>
        <taxon>eudicotyledons</taxon>
        <taxon>Gunneridae</taxon>
        <taxon>Pentapetalae</taxon>
        <taxon>asterids</taxon>
        <taxon>lamiids</taxon>
        <taxon>Solanales</taxon>
        <taxon>Solanaceae</taxon>
        <taxon>Solanoideae</taxon>
        <taxon>Solaneae</taxon>
        <taxon>Solanum</taxon>
    </lineage>
</organism>
<evidence type="ECO:0000313" key="3">
    <source>
        <dbReference type="Proteomes" id="UP000824120"/>
    </source>
</evidence>
<feature type="region of interest" description="Disordered" evidence="1">
    <location>
        <begin position="196"/>
        <end position="215"/>
    </location>
</feature>
<evidence type="ECO:0000256" key="1">
    <source>
        <dbReference type="SAM" id="MobiDB-lite"/>
    </source>
</evidence>
<dbReference type="OrthoDB" id="1323523at2759"/>
<feature type="compositionally biased region" description="Basic and acidic residues" evidence="1">
    <location>
        <begin position="196"/>
        <end position="209"/>
    </location>
</feature>
<protein>
    <submittedName>
        <fullName evidence="2">Uncharacterized protein</fullName>
    </submittedName>
</protein>
<name>A0A9J5YDP4_SOLCO</name>
<dbReference type="Proteomes" id="UP000824120">
    <property type="component" value="Chromosome 6"/>
</dbReference>
<accession>A0A9J5YDP4</accession>